<accession>A0A9N8Z1A5</accession>
<dbReference type="SUPFAM" id="SSF47769">
    <property type="entry name" value="SAM/Pointed domain"/>
    <property type="match status" value="1"/>
</dbReference>
<proteinExistence type="predicted"/>
<dbReference type="InterPro" id="IPR011993">
    <property type="entry name" value="PH-like_dom_sf"/>
</dbReference>
<dbReference type="PANTHER" id="PTHR37283:SF1">
    <property type="entry name" value="PH DOMAIN-CONTAINING PROTEIN YHR131C"/>
    <property type="match status" value="1"/>
</dbReference>
<dbReference type="InterPro" id="IPR001660">
    <property type="entry name" value="SAM"/>
</dbReference>
<dbReference type="PANTHER" id="PTHR37283">
    <property type="entry name" value="PH DOMAIN-CONTAINING PROTEIN YHR131C"/>
    <property type="match status" value="1"/>
</dbReference>
<protein>
    <submittedName>
        <fullName evidence="2">3871_t:CDS:1</fullName>
    </submittedName>
</protein>
<sequence>MNKLLSKFHLQQYLPLFQQHNIDFKTFLTLNGQALQSIGIINETHRNILVICIQKFSELLIAKAAINDPTLLITNDDETNHLINVEDSTEDYYESEDQSEDQSEDFDDGATIATMEAVTKVIKDEDYDIEYNVDMVKQHENDHPIVKIMEAEHSSVEGSDHESNVVQTEIVENDDILINKISRDHERHELPSYYESIKNDSSEDGKEELPSYSCSVGKVGYLMKKNEMVAEEQKANDRSWRKIYIHLRGTFNSPMSQFSMYGAKVTLALDYTKKRNVLRMRLLNGRSYLFQAPDRCEFISWVEKLQSSANISTTIDEREMPMFITLPTRRRRGVSQQQSRTCSTFNDNNRIHHSLTQMTASGLTYQHFNELAREFQVVQVVDVLPQQQLLW</sequence>
<dbReference type="EMBL" id="CAJVPK010000165">
    <property type="protein sequence ID" value="CAG8464565.1"/>
    <property type="molecule type" value="Genomic_DNA"/>
</dbReference>
<dbReference type="OrthoDB" id="5865767at2759"/>
<feature type="domain" description="SAM" evidence="1">
    <location>
        <begin position="4"/>
        <end position="56"/>
    </location>
</feature>
<gene>
    <name evidence="2" type="ORF">DEBURN_LOCUS2852</name>
</gene>
<evidence type="ECO:0000313" key="2">
    <source>
        <dbReference type="EMBL" id="CAG8464565.1"/>
    </source>
</evidence>
<dbReference type="SUPFAM" id="SSF50729">
    <property type="entry name" value="PH domain-like"/>
    <property type="match status" value="1"/>
</dbReference>
<name>A0A9N8Z1A5_9GLOM</name>
<dbReference type="Gene3D" id="2.30.29.30">
    <property type="entry name" value="Pleckstrin-homology domain (PH domain)/Phosphotyrosine-binding domain (PTB)"/>
    <property type="match status" value="1"/>
</dbReference>
<dbReference type="Gene3D" id="1.10.150.50">
    <property type="entry name" value="Transcription Factor, Ets-1"/>
    <property type="match status" value="1"/>
</dbReference>
<evidence type="ECO:0000259" key="1">
    <source>
        <dbReference type="Pfam" id="PF00536"/>
    </source>
</evidence>
<keyword evidence="3" id="KW-1185">Reference proteome</keyword>
<reference evidence="2" key="1">
    <citation type="submission" date="2021-06" db="EMBL/GenBank/DDBJ databases">
        <authorList>
            <person name="Kallberg Y."/>
            <person name="Tangrot J."/>
            <person name="Rosling A."/>
        </authorList>
    </citation>
    <scope>NUCLEOTIDE SEQUENCE</scope>
    <source>
        <strain evidence="2">AZ414A</strain>
    </source>
</reference>
<dbReference type="Pfam" id="PF00536">
    <property type="entry name" value="SAM_1"/>
    <property type="match status" value="1"/>
</dbReference>
<dbReference type="AlphaFoldDB" id="A0A9N8Z1A5"/>
<comment type="caution">
    <text evidence="2">The sequence shown here is derived from an EMBL/GenBank/DDBJ whole genome shotgun (WGS) entry which is preliminary data.</text>
</comment>
<dbReference type="Proteomes" id="UP000789706">
    <property type="component" value="Unassembled WGS sequence"/>
</dbReference>
<organism evidence="2 3">
    <name type="scientific">Diversispora eburnea</name>
    <dbReference type="NCBI Taxonomy" id="1213867"/>
    <lineage>
        <taxon>Eukaryota</taxon>
        <taxon>Fungi</taxon>
        <taxon>Fungi incertae sedis</taxon>
        <taxon>Mucoromycota</taxon>
        <taxon>Glomeromycotina</taxon>
        <taxon>Glomeromycetes</taxon>
        <taxon>Diversisporales</taxon>
        <taxon>Diversisporaceae</taxon>
        <taxon>Diversispora</taxon>
    </lineage>
</organism>
<evidence type="ECO:0000313" key="3">
    <source>
        <dbReference type="Proteomes" id="UP000789706"/>
    </source>
</evidence>
<dbReference type="InterPro" id="IPR013761">
    <property type="entry name" value="SAM/pointed_sf"/>
</dbReference>